<protein>
    <recommendedName>
        <fullName evidence="5">Flagellar hook-length control protein-like C-terminal domain-containing protein</fullName>
    </recommendedName>
</protein>
<evidence type="ECO:0000259" key="5">
    <source>
        <dbReference type="Pfam" id="PF02120"/>
    </source>
</evidence>
<feature type="compositionally biased region" description="Low complexity" evidence="4">
    <location>
        <begin position="415"/>
        <end position="431"/>
    </location>
</feature>
<dbReference type="Pfam" id="PF02120">
    <property type="entry name" value="Flg_hook"/>
    <property type="match status" value="1"/>
</dbReference>
<proteinExistence type="inferred from homology"/>
<evidence type="ECO:0000313" key="6">
    <source>
        <dbReference type="EMBL" id="TDB01934.1"/>
    </source>
</evidence>
<evidence type="ECO:0000256" key="3">
    <source>
        <dbReference type="ARBA" id="ARBA00022795"/>
    </source>
</evidence>
<dbReference type="Gene3D" id="3.30.750.140">
    <property type="match status" value="1"/>
</dbReference>
<dbReference type="InterPro" id="IPR001635">
    <property type="entry name" value="Flag_hook_Flik"/>
</dbReference>
<feature type="domain" description="Flagellar hook-length control protein-like C-terminal" evidence="5">
    <location>
        <begin position="323"/>
        <end position="403"/>
    </location>
</feature>
<feature type="compositionally biased region" description="Polar residues" evidence="4">
    <location>
        <begin position="396"/>
        <end position="406"/>
    </location>
</feature>
<dbReference type="EMBL" id="SLTR01000014">
    <property type="protein sequence ID" value="TDB01934.1"/>
    <property type="molecule type" value="Genomic_DNA"/>
</dbReference>
<evidence type="ECO:0000313" key="7">
    <source>
        <dbReference type="Proteomes" id="UP000294823"/>
    </source>
</evidence>
<dbReference type="InterPro" id="IPR052563">
    <property type="entry name" value="FliK"/>
</dbReference>
<dbReference type="InterPro" id="IPR021136">
    <property type="entry name" value="Flagellar_hook_control-like_C"/>
</dbReference>
<accession>A0ABY2D5H9</accession>
<keyword evidence="3" id="KW-1005">Bacterial flagellum biogenesis</keyword>
<keyword evidence="7" id="KW-1185">Reference proteome</keyword>
<dbReference type="PRINTS" id="PR01007">
    <property type="entry name" value="FLGHOOKFLIK"/>
</dbReference>
<dbReference type="PANTHER" id="PTHR37533">
    <property type="entry name" value="FLAGELLAR HOOK-LENGTH CONTROL PROTEIN"/>
    <property type="match status" value="1"/>
</dbReference>
<comment type="caution">
    <text evidence="6">The sequence shown here is derived from an EMBL/GenBank/DDBJ whole genome shotgun (WGS) entry which is preliminary data.</text>
</comment>
<dbReference type="PANTHER" id="PTHR37533:SF2">
    <property type="entry name" value="FLAGELLAR HOOK-LENGTH CONTROL PROTEIN"/>
    <property type="match status" value="1"/>
</dbReference>
<comment type="similarity">
    <text evidence="2">Belongs to the FliK family.</text>
</comment>
<dbReference type="CDD" id="cd17470">
    <property type="entry name" value="T3SS_Flik_C"/>
    <property type="match status" value="1"/>
</dbReference>
<feature type="region of interest" description="Disordered" evidence="4">
    <location>
        <begin position="396"/>
        <end position="432"/>
    </location>
</feature>
<evidence type="ECO:0000256" key="1">
    <source>
        <dbReference type="ARBA" id="ARBA00003944"/>
    </source>
</evidence>
<evidence type="ECO:0000256" key="4">
    <source>
        <dbReference type="SAM" id="MobiDB-lite"/>
    </source>
</evidence>
<evidence type="ECO:0000256" key="2">
    <source>
        <dbReference type="ARBA" id="ARBA00009149"/>
    </source>
</evidence>
<comment type="function">
    <text evidence="1">Controls the length of the flagellar hook.</text>
</comment>
<dbReference type="InterPro" id="IPR038610">
    <property type="entry name" value="FliK-like_C_sf"/>
</dbReference>
<dbReference type="Proteomes" id="UP000294823">
    <property type="component" value="Unassembled WGS sequence"/>
</dbReference>
<organism evidence="6 7">
    <name type="scientific">Halomonas marinisediminis</name>
    <dbReference type="NCBI Taxonomy" id="2546095"/>
    <lineage>
        <taxon>Bacteria</taxon>
        <taxon>Pseudomonadati</taxon>
        <taxon>Pseudomonadota</taxon>
        <taxon>Gammaproteobacteria</taxon>
        <taxon>Oceanospirillales</taxon>
        <taxon>Halomonadaceae</taxon>
        <taxon>Halomonas</taxon>
    </lineage>
</organism>
<name>A0ABY2D5H9_9GAMM</name>
<reference evidence="6 7" key="1">
    <citation type="submission" date="2019-03" db="EMBL/GenBank/DDBJ databases">
        <title>Halomonas marinisediminis sp. nov., a moderately halophilic bacterium isolated from the Bohai Gulf.</title>
        <authorList>
            <person name="Ji X."/>
        </authorList>
    </citation>
    <scope>NUCLEOTIDE SEQUENCE [LARGE SCALE GENOMIC DNA]</scope>
    <source>
        <strain evidence="6 7">204</strain>
    </source>
</reference>
<sequence length="451" mass="45754">MTRSRCKPCCVPAGHTSRVNAVIKLTPLAQMLSANPAKVAVQPARGEASGSFAEVFQQLRSLGGATGEHAAEPSLQELAGRLAALPNTSAADMPAPPTGHPMLDPGSVTDSLDEPALEADWIPESLMPLPVPEQGVPTGVTEDIRHLASMKNLAEQNAGAEAAQAGLQVAVAAGLAGEPGVAATKALHDTQKASVAGGLPESLRTPGSDAAPLLSQLLEHRRMAEGMSVPRGGRVNAVPAPVASLASGVSPEASPLRSFEAIVSAQPAAGIGGEGAALPAAASMVGQASMSPASSSVAAATQPTGGWLSATVATPEWEQQLGQQMVQMTRHGQHSMELALHPAELGPLTVSLKVAEQGAQAHFLAANAQVRQALEMALPQLREALAEQGIQLGETSVGEQGQSFAEQQERHSGRAGMATAASMGGATDSGAEPLAANTTAVRLDGKVDLYA</sequence>
<gene>
    <name evidence="6" type="ORF">E0702_11020</name>
</gene>